<comment type="caution">
    <text evidence="1">The sequence shown here is derived from an EMBL/GenBank/DDBJ whole genome shotgun (WGS) entry which is preliminary data.</text>
</comment>
<keyword evidence="2" id="KW-1185">Reference proteome</keyword>
<proteinExistence type="predicted"/>
<evidence type="ECO:0000313" key="2">
    <source>
        <dbReference type="Proteomes" id="UP001596422"/>
    </source>
</evidence>
<accession>A0ABW2A481</accession>
<name>A0ABW2A481_9GAMM</name>
<evidence type="ECO:0000313" key="1">
    <source>
        <dbReference type="EMBL" id="MFC6672189.1"/>
    </source>
</evidence>
<dbReference type="Proteomes" id="UP001596422">
    <property type="component" value="Unassembled WGS sequence"/>
</dbReference>
<dbReference type="EMBL" id="JBHSWE010000001">
    <property type="protein sequence ID" value="MFC6672189.1"/>
    <property type="molecule type" value="Genomic_DNA"/>
</dbReference>
<organism evidence="1 2">
    <name type="scientific">Marinobacterium aestuariivivens</name>
    <dbReference type="NCBI Taxonomy" id="1698799"/>
    <lineage>
        <taxon>Bacteria</taxon>
        <taxon>Pseudomonadati</taxon>
        <taxon>Pseudomonadota</taxon>
        <taxon>Gammaproteobacteria</taxon>
        <taxon>Oceanospirillales</taxon>
        <taxon>Oceanospirillaceae</taxon>
        <taxon>Marinobacterium</taxon>
    </lineage>
</organism>
<evidence type="ECO:0008006" key="3">
    <source>
        <dbReference type="Google" id="ProtNLM"/>
    </source>
</evidence>
<dbReference type="RefSeq" id="WP_379910646.1">
    <property type="nucleotide sequence ID" value="NZ_JBHSWE010000001.1"/>
</dbReference>
<protein>
    <recommendedName>
        <fullName evidence="3">SPOR domain-containing protein</fullName>
    </recommendedName>
</protein>
<reference evidence="2" key="1">
    <citation type="journal article" date="2019" name="Int. J. Syst. Evol. Microbiol.">
        <title>The Global Catalogue of Microorganisms (GCM) 10K type strain sequencing project: providing services to taxonomists for standard genome sequencing and annotation.</title>
        <authorList>
            <consortium name="The Broad Institute Genomics Platform"/>
            <consortium name="The Broad Institute Genome Sequencing Center for Infectious Disease"/>
            <person name="Wu L."/>
            <person name="Ma J."/>
        </authorList>
    </citation>
    <scope>NUCLEOTIDE SEQUENCE [LARGE SCALE GENOMIC DNA]</scope>
    <source>
        <strain evidence="2">NBRC 111756</strain>
    </source>
</reference>
<sequence>MNKDPTNQPVARKYELWRLDDNGNEFLVETFDSRSDAEARQRDLAAGGHKQTYWLKAIEIDV</sequence>
<gene>
    <name evidence="1" type="ORF">ACFQDL_20545</name>
</gene>